<keyword evidence="6 7" id="KW-0648">Protein biosynthesis</keyword>
<comment type="similarity">
    <text evidence="3 7">Belongs to the prokaryotic/mitochondrial release factor family.</text>
</comment>
<dbReference type="EMBL" id="SRME01000001">
    <property type="protein sequence ID" value="TGG89102.1"/>
    <property type="molecule type" value="Genomic_DNA"/>
</dbReference>
<evidence type="ECO:0000313" key="11">
    <source>
        <dbReference type="EMBL" id="SDC01948.1"/>
    </source>
</evidence>
<proteinExistence type="inferred from homology"/>
<evidence type="ECO:0000256" key="1">
    <source>
        <dbReference type="ARBA" id="ARBA00002986"/>
    </source>
</evidence>
<evidence type="ECO:0000313" key="14">
    <source>
        <dbReference type="Proteomes" id="UP000297288"/>
    </source>
</evidence>
<dbReference type="NCBIfam" id="NF001859">
    <property type="entry name" value="PRK00591.1"/>
    <property type="match status" value="1"/>
</dbReference>
<feature type="domain" description="Prokaryotic-type class I peptide chain release factors" evidence="10">
    <location>
        <begin position="226"/>
        <end position="242"/>
    </location>
</feature>
<dbReference type="Pfam" id="PF00472">
    <property type="entry name" value="RF-1"/>
    <property type="match status" value="1"/>
</dbReference>
<dbReference type="Gene3D" id="3.30.160.20">
    <property type="match status" value="1"/>
</dbReference>
<organism evidence="11 13">
    <name type="scientific">Geotoga petraea</name>
    <dbReference type="NCBI Taxonomy" id="28234"/>
    <lineage>
        <taxon>Bacteria</taxon>
        <taxon>Thermotogati</taxon>
        <taxon>Thermotogota</taxon>
        <taxon>Thermotogae</taxon>
        <taxon>Petrotogales</taxon>
        <taxon>Petrotogaceae</taxon>
        <taxon>Geotoga</taxon>
    </lineage>
</organism>
<evidence type="ECO:0000259" key="10">
    <source>
        <dbReference type="PROSITE" id="PS00745"/>
    </source>
</evidence>
<accession>A0A1G6I699</accession>
<evidence type="ECO:0000256" key="8">
    <source>
        <dbReference type="NCBIfam" id="TIGR00019"/>
    </source>
</evidence>
<evidence type="ECO:0000313" key="12">
    <source>
        <dbReference type="EMBL" id="TGG89102.1"/>
    </source>
</evidence>
<dbReference type="InterPro" id="IPR004373">
    <property type="entry name" value="RF-1"/>
</dbReference>
<dbReference type="NCBIfam" id="TIGR00019">
    <property type="entry name" value="prfA"/>
    <property type="match status" value="1"/>
</dbReference>
<dbReference type="InterPro" id="IPR050057">
    <property type="entry name" value="Prokaryotic/Mito_RF"/>
</dbReference>
<sequence length="356" mass="40935">MDLLTFKETIKNRLKNIEKELANPETANSPEKLQKLGIEHNNLTELNKKYSEYETYLEDLEALHEMHTQNDISDEEYGSMKEDLENNINKSEKEIVKLLVPKGEYDDRNIMMEVRAGAGGDEAGLFAQELMRLYIRYAERKNWKYETLDMTDNGIGGLKTAVLKIKGKNVYEKLKYESGVHRVQRVPQTESSGRIHTSTATIAVFPEVTNIDVHINDNDLRIDTYRAGGAGGQHVNKTDSAVRITHKPTGIVVTCQNGRSQHQNKDTAMNILRTRLFEQKLEKQKKEITTERRSLIGTGDRSEKIRTYNFPQNRVTDHRINYTTHRIEAIMDGDIDELIDALTERDLSKRLEKVDI</sequence>
<dbReference type="SMART" id="SM00937">
    <property type="entry name" value="PCRF"/>
    <property type="match status" value="1"/>
</dbReference>
<dbReference type="FunFam" id="3.30.70.1660:FF:000004">
    <property type="entry name" value="Peptide chain release factor 1"/>
    <property type="match status" value="1"/>
</dbReference>
<comment type="PTM">
    <text evidence="7">Methylated by PrmC. Methylation increases the termination efficiency of RF1.</text>
</comment>
<dbReference type="STRING" id="28234.SAMN04488588_0260"/>
<keyword evidence="5 7" id="KW-0963">Cytoplasm</keyword>
<evidence type="ECO:0000256" key="6">
    <source>
        <dbReference type="ARBA" id="ARBA00022917"/>
    </source>
</evidence>
<dbReference type="GO" id="GO:0016149">
    <property type="term" value="F:translation release factor activity, codon specific"/>
    <property type="evidence" value="ECO:0007669"/>
    <property type="project" value="UniProtKB-UniRule"/>
</dbReference>
<comment type="function">
    <text evidence="1 7">Peptide chain release factor 1 directs the termination of translation in response to the peptide chain termination codons UAG and UAA.</text>
</comment>
<dbReference type="Gene3D" id="6.10.140.1950">
    <property type="match status" value="1"/>
</dbReference>
<dbReference type="Gene3D" id="3.30.70.1660">
    <property type="match status" value="1"/>
</dbReference>
<feature type="coiled-coil region" evidence="9">
    <location>
        <begin position="43"/>
        <end position="94"/>
    </location>
</feature>
<dbReference type="SUPFAM" id="SSF75620">
    <property type="entry name" value="Release factor"/>
    <property type="match status" value="1"/>
</dbReference>
<keyword evidence="9" id="KW-0175">Coiled coil</keyword>
<protein>
    <recommendedName>
        <fullName evidence="7 8">Peptide chain release factor 1</fullName>
        <shortName evidence="7">RF-1</shortName>
    </recommendedName>
</protein>
<dbReference type="InterPro" id="IPR045853">
    <property type="entry name" value="Pep_chain_release_fac_I_sf"/>
</dbReference>
<feature type="modified residue" description="N5-methylglutamine" evidence="7">
    <location>
        <position position="233"/>
    </location>
</feature>
<gene>
    <name evidence="7" type="primary">prfA</name>
    <name evidence="12" type="ORF">E4650_02595</name>
    <name evidence="11" type="ORF">SAMN04488588_0260</name>
</gene>
<dbReference type="GO" id="GO:0005829">
    <property type="term" value="C:cytosol"/>
    <property type="evidence" value="ECO:0007669"/>
    <property type="project" value="UniProtKB-ARBA"/>
</dbReference>
<evidence type="ECO:0000256" key="2">
    <source>
        <dbReference type="ARBA" id="ARBA00004496"/>
    </source>
</evidence>
<dbReference type="InterPro" id="IPR000352">
    <property type="entry name" value="Pep_chain_release_fac_I"/>
</dbReference>
<dbReference type="RefSeq" id="WP_091402089.1">
    <property type="nucleotide sequence ID" value="NZ_FMYV01000001.1"/>
</dbReference>
<evidence type="ECO:0000256" key="7">
    <source>
        <dbReference type="HAMAP-Rule" id="MF_00093"/>
    </source>
</evidence>
<evidence type="ECO:0000256" key="5">
    <source>
        <dbReference type="ARBA" id="ARBA00022490"/>
    </source>
</evidence>
<evidence type="ECO:0000313" key="13">
    <source>
        <dbReference type="Proteomes" id="UP000199322"/>
    </source>
</evidence>
<name>A0A1G6I699_9BACT</name>
<keyword evidence="4 7" id="KW-0488">Methylation</keyword>
<dbReference type="EMBL" id="FMYV01000001">
    <property type="protein sequence ID" value="SDC01948.1"/>
    <property type="molecule type" value="Genomic_DNA"/>
</dbReference>
<dbReference type="Proteomes" id="UP000297288">
    <property type="component" value="Unassembled WGS sequence"/>
</dbReference>
<dbReference type="PANTHER" id="PTHR43804:SF7">
    <property type="entry name" value="LD18447P"/>
    <property type="match status" value="1"/>
</dbReference>
<dbReference type="OrthoDB" id="9806673at2"/>
<dbReference type="PANTHER" id="PTHR43804">
    <property type="entry name" value="LD18447P"/>
    <property type="match status" value="1"/>
</dbReference>
<dbReference type="Proteomes" id="UP000199322">
    <property type="component" value="Unassembled WGS sequence"/>
</dbReference>
<dbReference type="PROSITE" id="PS00745">
    <property type="entry name" value="RF_PROK_I"/>
    <property type="match status" value="1"/>
</dbReference>
<dbReference type="FunFam" id="3.30.70.1660:FF:000002">
    <property type="entry name" value="Peptide chain release factor 1"/>
    <property type="match status" value="1"/>
</dbReference>
<evidence type="ECO:0000256" key="9">
    <source>
        <dbReference type="SAM" id="Coils"/>
    </source>
</evidence>
<keyword evidence="13" id="KW-1185">Reference proteome</keyword>
<reference evidence="12 14" key="2">
    <citation type="submission" date="2019-04" db="EMBL/GenBank/DDBJ databases">
        <title>Draft genome sequence data and analysis of a Fermenting Bacterium, Geotoga petraea strain HO-Geo1, isolated from heavy-oil petroleum reservoir in Russia.</title>
        <authorList>
            <person name="Grouzdev D.S."/>
            <person name="Semenova E.M."/>
            <person name="Sokolova D.S."/>
            <person name="Tourova T.P."/>
            <person name="Poltaraus A.B."/>
            <person name="Nazina T.N."/>
        </authorList>
    </citation>
    <scope>NUCLEOTIDE SEQUENCE [LARGE SCALE GENOMIC DNA]</scope>
    <source>
        <strain evidence="12 14">HO-Geo1</strain>
    </source>
</reference>
<evidence type="ECO:0000256" key="3">
    <source>
        <dbReference type="ARBA" id="ARBA00010835"/>
    </source>
</evidence>
<dbReference type="HAMAP" id="MF_00093">
    <property type="entry name" value="Rel_fac_1"/>
    <property type="match status" value="1"/>
</dbReference>
<dbReference type="AlphaFoldDB" id="A0A1G6I699"/>
<reference evidence="11 13" key="1">
    <citation type="submission" date="2016-10" db="EMBL/GenBank/DDBJ databases">
        <authorList>
            <person name="de Groot N.N."/>
        </authorList>
    </citation>
    <scope>NUCLEOTIDE SEQUENCE [LARGE SCALE GENOMIC DNA]</scope>
    <source>
        <strain evidence="11 13">WG14</strain>
    </source>
</reference>
<comment type="subcellular location">
    <subcellularLocation>
        <location evidence="2 7">Cytoplasm</location>
    </subcellularLocation>
</comment>
<dbReference type="Pfam" id="PF03462">
    <property type="entry name" value="PCRF"/>
    <property type="match status" value="1"/>
</dbReference>
<dbReference type="InterPro" id="IPR005139">
    <property type="entry name" value="PCRF"/>
</dbReference>
<evidence type="ECO:0000256" key="4">
    <source>
        <dbReference type="ARBA" id="ARBA00022481"/>
    </source>
</evidence>
<dbReference type="FunFam" id="3.30.160.20:FF:000004">
    <property type="entry name" value="Peptide chain release factor 1"/>
    <property type="match status" value="1"/>
</dbReference>